<organism evidence="2 3">
    <name type="scientific">Streptomonospora litoralis</name>
    <dbReference type="NCBI Taxonomy" id="2498135"/>
    <lineage>
        <taxon>Bacteria</taxon>
        <taxon>Bacillati</taxon>
        <taxon>Actinomycetota</taxon>
        <taxon>Actinomycetes</taxon>
        <taxon>Streptosporangiales</taxon>
        <taxon>Nocardiopsidaceae</taxon>
        <taxon>Streptomonospora</taxon>
    </lineage>
</organism>
<keyword evidence="3" id="KW-1185">Reference proteome</keyword>
<feature type="region of interest" description="Disordered" evidence="1">
    <location>
        <begin position="197"/>
        <end position="302"/>
    </location>
</feature>
<dbReference type="KEGG" id="strr:EKD16_23245"/>
<name>A0A4V0ZKB5_9ACTN</name>
<dbReference type="EMBL" id="CP036455">
    <property type="protein sequence ID" value="QBI56402.1"/>
    <property type="molecule type" value="Genomic_DNA"/>
</dbReference>
<evidence type="ECO:0000256" key="1">
    <source>
        <dbReference type="SAM" id="MobiDB-lite"/>
    </source>
</evidence>
<feature type="compositionally biased region" description="Gly residues" evidence="1">
    <location>
        <begin position="207"/>
        <end position="216"/>
    </location>
</feature>
<feature type="compositionally biased region" description="Low complexity" evidence="1">
    <location>
        <begin position="264"/>
        <end position="283"/>
    </location>
</feature>
<protein>
    <submittedName>
        <fullName evidence="2">Uncharacterized protein</fullName>
    </submittedName>
</protein>
<feature type="compositionally biased region" description="Low complexity" evidence="1">
    <location>
        <begin position="241"/>
        <end position="251"/>
    </location>
</feature>
<evidence type="ECO:0000313" key="3">
    <source>
        <dbReference type="Proteomes" id="UP000292235"/>
    </source>
</evidence>
<accession>A0A4V0ZKB5</accession>
<proteinExistence type="predicted"/>
<dbReference type="Proteomes" id="UP000292235">
    <property type="component" value="Chromosome"/>
</dbReference>
<gene>
    <name evidence="2" type="ORF">EKD16_23245</name>
</gene>
<feature type="region of interest" description="Disordered" evidence="1">
    <location>
        <begin position="38"/>
        <end position="62"/>
    </location>
</feature>
<sequence length="302" mass="31492">MADGWACGHRVRCSPVAAADEAASVCWAALRSAGRRAVFTGTPQRGRRRAEPPPNGSGARRWRRLTGAATAAPGPGSRTPVPVPAADPLDEACDDVGGSGPAVVGAAVMQPDRGHEMHVRAAASAAAPPRGATPAPSFRDTKQCGVFCPPMPDFPMSAPRAPVAVAHEVCRMARKCPRSQLFVRLVATAPADAARKTVIDAQKPTASGGGAPGGDAGAQRATRRRPPAPDPAHHRGRASARGRAQARGPRPTRVRPEHGGASQSPRPLCPMSRSRPRRSWPNSQKTPLDLVIRAQSSRCPAT</sequence>
<reference evidence="2 3" key="1">
    <citation type="submission" date="2019-02" db="EMBL/GenBank/DDBJ databases">
        <authorList>
            <person name="Khodamoradi S."/>
            <person name="Hahnke R.L."/>
            <person name="Kaempfer P."/>
            <person name="Schumann P."/>
            <person name="Rohde M."/>
            <person name="Steinert M."/>
            <person name="Luzhetskyy A."/>
            <person name="Wink J."/>
            <person name="Ruckert C."/>
        </authorList>
    </citation>
    <scope>NUCLEOTIDE SEQUENCE [LARGE SCALE GENOMIC DNA]</scope>
    <source>
        <strain evidence="2 3">M2</strain>
    </source>
</reference>
<dbReference type="AlphaFoldDB" id="A0A4V0ZKB5"/>
<evidence type="ECO:0000313" key="2">
    <source>
        <dbReference type="EMBL" id="QBI56402.1"/>
    </source>
</evidence>